<name>A0ABS4NKL5_9BACL</name>
<dbReference type="Proteomes" id="UP000773462">
    <property type="component" value="Unassembled WGS sequence"/>
</dbReference>
<keyword evidence="2" id="KW-1185">Reference proteome</keyword>
<dbReference type="EMBL" id="JAGGLV010000002">
    <property type="protein sequence ID" value="MBP2110576.1"/>
    <property type="molecule type" value="Genomic_DNA"/>
</dbReference>
<gene>
    <name evidence="1" type="ORF">J2Z70_000716</name>
</gene>
<dbReference type="RefSeq" id="WP_209869446.1">
    <property type="nucleotide sequence ID" value="NZ_JAGGLV010000002.1"/>
</dbReference>
<proteinExistence type="predicted"/>
<sequence>MFHKTVTLQPFADISEYTEGFKIVSAQLGGDGCVYVLLINQIPERKRGMFVQPALKQPHTYKVLMVESKDYIDEIIIEDQHFNYHYVQPLRRHLLLVGARCSYYGAGRYDLNAKVCDYTGVTVREFLLGDGIQNVQVTEKGTIWTSYFDEGVFGNNGWDQPVGEHGLVAWDEHGNKLYEDHVSDIADCYALNVVREEEVWFYYYTDFLLGCISGGPTQPKVTFINPEISGSAGFCTDGCHFLFDGGYGKHGEYVIKKHEKASMTKGHKIQFLNEKSEPLVPVTQDFREDLVLFCADDMLYQVSVSELL</sequence>
<reference evidence="1 2" key="1">
    <citation type="submission" date="2021-03" db="EMBL/GenBank/DDBJ databases">
        <title>Genomic Encyclopedia of Type Strains, Phase IV (KMG-IV): sequencing the most valuable type-strain genomes for metagenomic binning, comparative biology and taxonomic classification.</title>
        <authorList>
            <person name="Goeker M."/>
        </authorList>
    </citation>
    <scope>NUCLEOTIDE SEQUENCE [LARGE SCALE GENOMIC DNA]</scope>
    <source>
        <strain evidence="1 2">DSM 101953</strain>
    </source>
</reference>
<comment type="caution">
    <text evidence="1">The sequence shown here is derived from an EMBL/GenBank/DDBJ whole genome shotgun (WGS) entry which is preliminary data.</text>
</comment>
<evidence type="ECO:0000313" key="1">
    <source>
        <dbReference type="EMBL" id="MBP2110576.1"/>
    </source>
</evidence>
<organism evidence="1 2">
    <name type="scientific">Paenibacillus silagei</name>
    <dbReference type="NCBI Taxonomy" id="1670801"/>
    <lineage>
        <taxon>Bacteria</taxon>
        <taxon>Bacillati</taxon>
        <taxon>Bacillota</taxon>
        <taxon>Bacilli</taxon>
        <taxon>Bacillales</taxon>
        <taxon>Paenibacillaceae</taxon>
        <taxon>Paenibacillus</taxon>
    </lineage>
</organism>
<accession>A0ABS4NKL5</accession>
<protein>
    <submittedName>
        <fullName evidence="1">Uncharacterized protein</fullName>
    </submittedName>
</protein>
<evidence type="ECO:0000313" key="2">
    <source>
        <dbReference type="Proteomes" id="UP000773462"/>
    </source>
</evidence>